<dbReference type="PROSITE" id="PS00012">
    <property type="entry name" value="PHOSPHOPANTETHEINE"/>
    <property type="match status" value="1"/>
</dbReference>
<dbReference type="InterPro" id="IPR000873">
    <property type="entry name" value="AMP-dep_synth/lig_dom"/>
</dbReference>
<dbReference type="Gene3D" id="1.10.1200.10">
    <property type="entry name" value="ACP-like"/>
    <property type="match status" value="1"/>
</dbReference>
<dbReference type="Pfam" id="PF13193">
    <property type="entry name" value="AMP-binding_C"/>
    <property type="match status" value="1"/>
</dbReference>
<dbReference type="GO" id="GO:0044550">
    <property type="term" value="P:secondary metabolite biosynthetic process"/>
    <property type="evidence" value="ECO:0007669"/>
    <property type="project" value="UniProtKB-ARBA"/>
</dbReference>
<evidence type="ECO:0000256" key="2">
    <source>
        <dbReference type="ARBA" id="ARBA00006432"/>
    </source>
</evidence>
<sequence length="974" mass="108450">IIDVAAYREDETLLHACIESLIIRPFDLSADHMLRAHLIVLGPREHILVITLHHIASDAWSAGIIVKELAGFYNAYIEGVPAQLPLPAIQYADYAIWQRAYLSGALMEQKLAYWKDKLAGVSVLNFPTDYPRPAVQSTRGEMREFKFDQELSAQLKALSLEHGVTLYMALLALFKVLLYRYSGQKDICVGSPVAGRTQEETEASIGFFVNTLALRSDLSGCPSFISLLEQVKQTTLAAYDHQEVPFEKVVEAVTKERNMSRHPLFQIMFELHNMPEASGLHLEALQLSEEPIEHVASQFDLIISLREDMEGLGGRIAYCADLYNAATIDRMILHFETLLRSVVKSPDEQIGALNMLTTAEMHQLSVTFNGAVAGYPVDKTIIDLFEEQAVRTPDARAVVFEDIVLTYRELDARANQLAHYLAGKGVNAETCVPVCMERSLEMIIGILGVMKAGGAYVPIDPTYPANRINFMITDIGAGLVVSSSGWNYPADENSAIEIIDIINDWPTIAQLSTEKVRTKVLPSSLAYVIYTSGSTGQPKGVMVEHKSLVSSTLSRINYYKDIGTIFLVPSFSFDSSVAVIFWSLCAGGRLLLCKEEQLKTPVSIKGLLNNADVILCVPAYYRFLLDEDIVKGSSLKRVILAGERLDEDLVKRHFAITENSSLYNEYGPTECTVWSTVAAIEPQNNLITIGKPINNIRTYILDEEGNIVPIGVAGELHIGGTQVARGYFNRPELTTARFIPDAFGKEEGARLYKTGDVARWLPGGNIEYLGRIDEQVKIRGYRIELGEIENVLQHCGLVDQVVVLARTVNDDNSSSKQLVGYIVPHGDFDKEGILSYLKMKLPEYMIPHLFVKMEKLPLTANGKIDKQVLPAPGADDLSMHEYVAPRNETEQLLVNIWRKLLYAERVGIHDNFFELGGHSLLAIRMISEIHKALQIEIPVGTFFQLPSIAALAKYLKVIQHDFLSEEEEVNSIEL</sequence>
<keyword evidence="4" id="KW-0597">Phosphoprotein</keyword>
<accession>A0A2P8H637</accession>
<keyword evidence="7" id="KW-1185">Reference proteome</keyword>
<dbReference type="SUPFAM" id="SSF52777">
    <property type="entry name" value="CoA-dependent acyltransferases"/>
    <property type="match status" value="2"/>
</dbReference>
<dbReference type="NCBIfam" id="TIGR01733">
    <property type="entry name" value="AA-adenyl-dom"/>
    <property type="match status" value="1"/>
</dbReference>
<dbReference type="FunFam" id="2.30.38.10:FF:000001">
    <property type="entry name" value="Non-ribosomal peptide synthetase PvdI"/>
    <property type="match status" value="1"/>
</dbReference>
<name>A0A2P8H637_CHINA</name>
<comment type="cofactor">
    <cofactor evidence="1">
        <name>pantetheine 4'-phosphate</name>
        <dbReference type="ChEBI" id="CHEBI:47942"/>
    </cofactor>
</comment>
<dbReference type="Pfam" id="PF00550">
    <property type="entry name" value="PP-binding"/>
    <property type="match status" value="1"/>
</dbReference>
<dbReference type="InterPro" id="IPR009081">
    <property type="entry name" value="PP-bd_ACP"/>
</dbReference>
<dbReference type="PANTHER" id="PTHR45527">
    <property type="entry name" value="NONRIBOSOMAL PEPTIDE SYNTHETASE"/>
    <property type="match status" value="1"/>
</dbReference>
<evidence type="ECO:0000256" key="4">
    <source>
        <dbReference type="ARBA" id="ARBA00022553"/>
    </source>
</evidence>
<dbReference type="InterPro" id="IPR006162">
    <property type="entry name" value="Ppantetheine_attach_site"/>
</dbReference>
<dbReference type="CDD" id="cd19531">
    <property type="entry name" value="LCL_NRPS-like"/>
    <property type="match status" value="1"/>
</dbReference>
<dbReference type="CDD" id="cd05930">
    <property type="entry name" value="A_NRPS"/>
    <property type="match status" value="1"/>
</dbReference>
<feature type="domain" description="Carrier" evidence="5">
    <location>
        <begin position="884"/>
        <end position="959"/>
    </location>
</feature>
<evidence type="ECO:0000256" key="1">
    <source>
        <dbReference type="ARBA" id="ARBA00001957"/>
    </source>
</evidence>
<dbReference type="Pfam" id="PF00668">
    <property type="entry name" value="Condensation"/>
    <property type="match status" value="1"/>
</dbReference>
<dbReference type="InterPro" id="IPR020806">
    <property type="entry name" value="PKS_PP-bd"/>
</dbReference>
<dbReference type="SMART" id="SM00823">
    <property type="entry name" value="PKS_PP"/>
    <property type="match status" value="1"/>
</dbReference>
<dbReference type="InterPro" id="IPR045851">
    <property type="entry name" value="AMP-bd_C_sf"/>
</dbReference>
<dbReference type="Gene3D" id="3.30.300.30">
    <property type="match status" value="1"/>
</dbReference>
<dbReference type="GO" id="GO:0003824">
    <property type="term" value="F:catalytic activity"/>
    <property type="evidence" value="ECO:0007669"/>
    <property type="project" value="InterPro"/>
</dbReference>
<comment type="caution">
    <text evidence="6">The sequence shown here is derived from an EMBL/GenBank/DDBJ whole genome shotgun (WGS) entry which is preliminary data.</text>
</comment>
<dbReference type="RefSeq" id="WP_146151406.1">
    <property type="nucleotide sequence ID" value="NZ_PYAW01000019.1"/>
</dbReference>
<dbReference type="SUPFAM" id="SSF47336">
    <property type="entry name" value="ACP-like"/>
    <property type="match status" value="1"/>
</dbReference>
<dbReference type="PROSITE" id="PS50075">
    <property type="entry name" value="CARRIER"/>
    <property type="match status" value="1"/>
</dbReference>
<evidence type="ECO:0000313" key="6">
    <source>
        <dbReference type="EMBL" id="PSL41686.1"/>
    </source>
</evidence>
<dbReference type="FunFam" id="1.10.1200.10:FF:000005">
    <property type="entry name" value="Nonribosomal peptide synthetase 1"/>
    <property type="match status" value="1"/>
</dbReference>
<dbReference type="PROSITE" id="PS00455">
    <property type="entry name" value="AMP_BINDING"/>
    <property type="match status" value="1"/>
</dbReference>
<dbReference type="FunFam" id="3.30.300.30:FF:000010">
    <property type="entry name" value="Enterobactin synthetase component F"/>
    <property type="match status" value="1"/>
</dbReference>
<dbReference type="Pfam" id="PF00501">
    <property type="entry name" value="AMP-binding"/>
    <property type="match status" value="1"/>
</dbReference>
<dbReference type="InterPro" id="IPR020845">
    <property type="entry name" value="AMP-binding_CS"/>
</dbReference>
<dbReference type="Proteomes" id="UP000240971">
    <property type="component" value="Unassembled WGS sequence"/>
</dbReference>
<protein>
    <submittedName>
        <fullName evidence="6">Amino acid adenylation domain-containing protein</fullName>
    </submittedName>
</protein>
<dbReference type="OrthoDB" id="9778383at2"/>
<dbReference type="GO" id="GO:0005829">
    <property type="term" value="C:cytosol"/>
    <property type="evidence" value="ECO:0007669"/>
    <property type="project" value="TreeGrafter"/>
</dbReference>
<dbReference type="EMBL" id="PYAW01000019">
    <property type="protein sequence ID" value="PSL41686.1"/>
    <property type="molecule type" value="Genomic_DNA"/>
</dbReference>
<dbReference type="FunFam" id="3.40.50.12780:FF:000012">
    <property type="entry name" value="Non-ribosomal peptide synthetase"/>
    <property type="match status" value="1"/>
</dbReference>
<feature type="non-terminal residue" evidence="6">
    <location>
        <position position="1"/>
    </location>
</feature>
<evidence type="ECO:0000313" key="7">
    <source>
        <dbReference type="Proteomes" id="UP000240971"/>
    </source>
</evidence>
<proteinExistence type="inferred from homology"/>
<dbReference type="PANTHER" id="PTHR45527:SF1">
    <property type="entry name" value="FATTY ACID SYNTHASE"/>
    <property type="match status" value="1"/>
</dbReference>
<gene>
    <name evidence="6" type="ORF">CLV51_1191</name>
</gene>
<dbReference type="Gene3D" id="3.40.50.980">
    <property type="match status" value="2"/>
</dbReference>
<dbReference type="GO" id="GO:0043041">
    <property type="term" value="P:amino acid activation for nonribosomal peptide biosynthetic process"/>
    <property type="evidence" value="ECO:0007669"/>
    <property type="project" value="TreeGrafter"/>
</dbReference>
<reference evidence="6 7" key="1">
    <citation type="submission" date="2018-03" db="EMBL/GenBank/DDBJ databases">
        <title>Genomic Encyclopedia of Archaeal and Bacterial Type Strains, Phase II (KMG-II): from individual species to whole genera.</title>
        <authorList>
            <person name="Goeker M."/>
        </authorList>
    </citation>
    <scope>NUCLEOTIDE SEQUENCE [LARGE SCALE GENOMIC DNA]</scope>
    <source>
        <strain evidence="6 7">DSM 24859</strain>
    </source>
</reference>
<organism evidence="6 7">
    <name type="scientific">Chitinophaga niastensis</name>
    <dbReference type="NCBI Taxonomy" id="536980"/>
    <lineage>
        <taxon>Bacteria</taxon>
        <taxon>Pseudomonadati</taxon>
        <taxon>Bacteroidota</taxon>
        <taxon>Chitinophagia</taxon>
        <taxon>Chitinophagales</taxon>
        <taxon>Chitinophagaceae</taxon>
        <taxon>Chitinophaga</taxon>
    </lineage>
</organism>
<evidence type="ECO:0000256" key="3">
    <source>
        <dbReference type="ARBA" id="ARBA00022450"/>
    </source>
</evidence>
<dbReference type="FunFam" id="3.40.50.980:FF:000001">
    <property type="entry name" value="Non-ribosomal peptide synthetase"/>
    <property type="match status" value="1"/>
</dbReference>
<dbReference type="InterPro" id="IPR001242">
    <property type="entry name" value="Condensation_dom"/>
</dbReference>
<dbReference type="InterPro" id="IPR023213">
    <property type="entry name" value="CAT-like_dom_sf"/>
</dbReference>
<dbReference type="InterPro" id="IPR036736">
    <property type="entry name" value="ACP-like_sf"/>
</dbReference>
<dbReference type="InterPro" id="IPR010071">
    <property type="entry name" value="AA_adenyl_dom"/>
</dbReference>
<dbReference type="AlphaFoldDB" id="A0A2P8H637"/>
<keyword evidence="3" id="KW-0596">Phosphopantetheine</keyword>
<dbReference type="Gene3D" id="2.30.38.10">
    <property type="entry name" value="Luciferase, Domain 3"/>
    <property type="match status" value="1"/>
</dbReference>
<dbReference type="InterPro" id="IPR025110">
    <property type="entry name" value="AMP-bd_C"/>
</dbReference>
<dbReference type="Gene3D" id="3.30.559.30">
    <property type="entry name" value="Nonribosomal peptide synthetase, condensation domain"/>
    <property type="match status" value="1"/>
</dbReference>
<dbReference type="SUPFAM" id="SSF56801">
    <property type="entry name" value="Acetyl-CoA synthetase-like"/>
    <property type="match status" value="1"/>
</dbReference>
<comment type="similarity">
    <text evidence="2">Belongs to the ATP-dependent AMP-binding enzyme family.</text>
</comment>
<dbReference type="Gene3D" id="3.30.559.10">
    <property type="entry name" value="Chloramphenicol acetyltransferase-like domain"/>
    <property type="match status" value="1"/>
</dbReference>
<dbReference type="GO" id="GO:0031177">
    <property type="term" value="F:phosphopantetheine binding"/>
    <property type="evidence" value="ECO:0007669"/>
    <property type="project" value="InterPro"/>
</dbReference>
<evidence type="ECO:0000259" key="5">
    <source>
        <dbReference type="PROSITE" id="PS50075"/>
    </source>
</evidence>